<evidence type="ECO:0000256" key="2">
    <source>
        <dbReference type="SAM" id="Phobius"/>
    </source>
</evidence>
<organism evidence="3 4">
    <name type="scientific">Geodia barretti</name>
    <name type="common">Barrett's horny sponge</name>
    <dbReference type="NCBI Taxonomy" id="519541"/>
    <lineage>
        <taxon>Eukaryota</taxon>
        <taxon>Metazoa</taxon>
        <taxon>Porifera</taxon>
        <taxon>Demospongiae</taxon>
        <taxon>Heteroscleromorpha</taxon>
        <taxon>Tetractinellida</taxon>
        <taxon>Astrophorina</taxon>
        <taxon>Geodiidae</taxon>
        <taxon>Geodia</taxon>
    </lineage>
</organism>
<feature type="transmembrane region" description="Helical" evidence="2">
    <location>
        <begin position="53"/>
        <end position="78"/>
    </location>
</feature>
<evidence type="ECO:0000256" key="1">
    <source>
        <dbReference type="SAM" id="MobiDB-lite"/>
    </source>
</evidence>
<name>A0AA35RAT7_GEOBA</name>
<dbReference type="EMBL" id="CASHTH010000814">
    <property type="protein sequence ID" value="CAI8008025.1"/>
    <property type="molecule type" value="Genomic_DNA"/>
</dbReference>
<gene>
    <name evidence="3" type="ORF">GBAR_LOCUS5559</name>
</gene>
<reference evidence="3" key="1">
    <citation type="submission" date="2023-03" db="EMBL/GenBank/DDBJ databases">
        <authorList>
            <person name="Steffen K."/>
            <person name="Cardenas P."/>
        </authorList>
    </citation>
    <scope>NUCLEOTIDE SEQUENCE</scope>
</reference>
<evidence type="ECO:0000313" key="3">
    <source>
        <dbReference type="EMBL" id="CAI8008025.1"/>
    </source>
</evidence>
<proteinExistence type="predicted"/>
<accession>A0AA35RAT7</accession>
<dbReference type="PANTHER" id="PTHR31876:SF26">
    <property type="entry name" value="PROTEIN LIKE COV 2"/>
    <property type="match status" value="1"/>
</dbReference>
<protein>
    <submittedName>
        <fullName evidence="3">Protein CONTINUOUS VASCULAR RING 1</fullName>
    </submittedName>
</protein>
<dbReference type="PANTHER" id="PTHR31876">
    <property type="entry name" value="COV-LIKE PROTEIN 1"/>
    <property type="match status" value="1"/>
</dbReference>
<sequence length="178" mass="19643">MERHFWGRVLSGFLVLLPLIITAWILVFAFHQLDGLFGGLSDALIRTTPIDEGFPKVAAFVAGILSVVFGVALLYFFGTLMTLRIGRMAVDVKVAVLSHIPLVKNIYGVAKQATDSLTTPSGQEVNRVVLIEWPRPGLFALGFTTGHSHPSRPGRCRSGRCVHPHRAESHIRQPRIRP</sequence>
<evidence type="ECO:0000313" key="4">
    <source>
        <dbReference type="Proteomes" id="UP001174909"/>
    </source>
</evidence>
<dbReference type="Proteomes" id="UP001174909">
    <property type="component" value="Unassembled WGS sequence"/>
</dbReference>
<keyword evidence="2" id="KW-0472">Membrane</keyword>
<feature type="region of interest" description="Disordered" evidence="1">
    <location>
        <begin position="150"/>
        <end position="178"/>
    </location>
</feature>
<feature type="transmembrane region" description="Helical" evidence="2">
    <location>
        <begin position="12"/>
        <end position="33"/>
    </location>
</feature>
<dbReference type="AlphaFoldDB" id="A0AA35RAT7"/>
<dbReference type="InterPro" id="IPR007462">
    <property type="entry name" value="COV1-like"/>
</dbReference>
<dbReference type="Pfam" id="PF04367">
    <property type="entry name" value="DUF502"/>
    <property type="match status" value="1"/>
</dbReference>
<feature type="compositionally biased region" description="Basic residues" evidence="1">
    <location>
        <begin position="150"/>
        <end position="164"/>
    </location>
</feature>
<keyword evidence="2" id="KW-1133">Transmembrane helix</keyword>
<comment type="caution">
    <text evidence="3">The sequence shown here is derived from an EMBL/GenBank/DDBJ whole genome shotgun (WGS) entry which is preliminary data.</text>
</comment>
<keyword evidence="2" id="KW-0812">Transmembrane</keyword>
<keyword evidence="4" id="KW-1185">Reference proteome</keyword>